<dbReference type="InterPro" id="IPR018376">
    <property type="entry name" value="Enoyl-CoA_hyd/isom_CS"/>
</dbReference>
<organism evidence="4 5">
    <name type="scientific">Winogradskyella luteola</name>
    <dbReference type="NCBI Taxonomy" id="2828330"/>
    <lineage>
        <taxon>Bacteria</taxon>
        <taxon>Pseudomonadati</taxon>
        <taxon>Bacteroidota</taxon>
        <taxon>Flavobacteriia</taxon>
        <taxon>Flavobacteriales</taxon>
        <taxon>Flavobacteriaceae</taxon>
        <taxon>Winogradskyella</taxon>
    </lineage>
</organism>
<evidence type="ECO:0000256" key="3">
    <source>
        <dbReference type="RuleBase" id="RU003707"/>
    </source>
</evidence>
<dbReference type="Pfam" id="PF00378">
    <property type="entry name" value="ECH_1"/>
    <property type="match status" value="1"/>
</dbReference>
<dbReference type="AlphaFoldDB" id="A0A9X1F8U7"/>
<dbReference type="GO" id="GO:0016836">
    <property type="term" value="F:hydro-lyase activity"/>
    <property type="evidence" value="ECO:0007669"/>
    <property type="project" value="UniProtKB-ARBA"/>
</dbReference>
<dbReference type="CDD" id="cd06558">
    <property type="entry name" value="crotonase-like"/>
    <property type="match status" value="1"/>
</dbReference>
<sequence length="261" mass="28427">MSNNSILLKIENKVARITLNRPDVFNSFNREMALNLQNTLDDCESNEAIRAIILTGNGKAFCAGQDLKEVTDPELNPGFKKILEEHYNPIITRLRAIKKPIIGAVNGVAAGAGANIALACDIVVAHEKVSFIQAFSLIGLVPDSAGTFFLPRLIGFQKAQALAMLGDKISAEEAEKMGMIYKSVPLDDFEETINQLAIKLANMPTKALGLIKELFNKSMTNTLEDQLALESKLQIEAASSNDYAEGVAAFIEKRKPNFKGS</sequence>
<keyword evidence="5" id="KW-1185">Reference proteome</keyword>
<dbReference type="Proteomes" id="UP001138894">
    <property type="component" value="Unassembled WGS sequence"/>
</dbReference>
<name>A0A9X1F8U7_9FLAO</name>
<accession>A0A9X1F8U7</accession>
<dbReference type="EMBL" id="JAGSPD010000006">
    <property type="protein sequence ID" value="MBV7269309.1"/>
    <property type="molecule type" value="Genomic_DNA"/>
</dbReference>
<comment type="caution">
    <text evidence="4">The sequence shown here is derived from an EMBL/GenBank/DDBJ whole genome shotgun (WGS) entry which is preliminary data.</text>
</comment>
<gene>
    <name evidence="4" type="ORF">KCG49_08920</name>
</gene>
<evidence type="ECO:0000256" key="1">
    <source>
        <dbReference type="ARBA" id="ARBA00005254"/>
    </source>
</evidence>
<protein>
    <submittedName>
        <fullName evidence="4">Enoyl-CoA hydratase/isomerase family protein</fullName>
    </submittedName>
</protein>
<dbReference type="PANTHER" id="PTHR43802">
    <property type="entry name" value="ENOYL-COA HYDRATASE"/>
    <property type="match status" value="1"/>
</dbReference>
<dbReference type="RefSeq" id="WP_218545970.1">
    <property type="nucleotide sequence ID" value="NZ_JAGSPD010000006.1"/>
</dbReference>
<keyword evidence="2" id="KW-0456">Lyase</keyword>
<evidence type="ECO:0000313" key="5">
    <source>
        <dbReference type="Proteomes" id="UP001138894"/>
    </source>
</evidence>
<comment type="similarity">
    <text evidence="1 3">Belongs to the enoyl-CoA hydratase/isomerase family.</text>
</comment>
<reference evidence="4" key="1">
    <citation type="submission" date="2021-04" db="EMBL/GenBank/DDBJ databases">
        <authorList>
            <person name="Pira H."/>
            <person name="Risdian C."/>
            <person name="Wink J."/>
        </authorList>
    </citation>
    <scope>NUCLEOTIDE SEQUENCE</scope>
    <source>
        <strain evidence="4">WHY3</strain>
    </source>
</reference>
<dbReference type="PANTHER" id="PTHR43802:SF1">
    <property type="entry name" value="IP11341P-RELATED"/>
    <property type="match status" value="1"/>
</dbReference>
<dbReference type="InterPro" id="IPR001753">
    <property type="entry name" value="Enoyl-CoA_hydra/iso"/>
</dbReference>
<evidence type="ECO:0000313" key="4">
    <source>
        <dbReference type="EMBL" id="MBV7269309.1"/>
    </source>
</evidence>
<dbReference type="PROSITE" id="PS00166">
    <property type="entry name" value="ENOYL_COA_HYDRATASE"/>
    <property type="match status" value="1"/>
</dbReference>
<proteinExistence type="inferred from homology"/>
<evidence type="ECO:0000256" key="2">
    <source>
        <dbReference type="ARBA" id="ARBA00023239"/>
    </source>
</evidence>
<dbReference type="FunFam" id="1.10.12.10:FF:000001">
    <property type="entry name" value="Probable enoyl-CoA hydratase, mitochondrial"/>
    <property type="match status" value="1"/>
</dbReference>